<dbReference type="SUPFAM" id="SSF52540">
    <property type="entry name" value="P-loop containing nucleoside triphosphate hydrolases"/>
    <property type="match status" value="1"/>
</dbReference>
<evidence type="ECO:0000256" key="3">
    <source>
        <dbReference type="ARBA" id="ARBA00022840"/>
    </source>
</evidence>
<keyword evidence="2" id="KW-0547">Nucleotide-binding</keyword>
<evidence type="ECO:0000256" key="2">
    <source>
        <dbReference type="ARBA" id="ARBA00022741"/>
    </source>
</evidence>
<sequence>MNMSDVSLPYLFSKKFKLLLEDGALSYAVLPDASALLEIRRKYGAFQLEQIPKESLMQKIQTHYESGALNNLQDFSHDIEQDKTLDDIAMELFEPIELLDSDDQAPIISLINALCAQAILQGASDIHIEPYESRIRIRFRLDGLLKEVLEPQQKIAPLLVSRIKVMANLDISERRLPQDGRISLQLGGRAVDIRVSIIPSGKGEKVVMRLLDKQLGRLQLKQLGIDDAIYQKIYDLIQKPSGIILVVGPTGSGKTTTLYAALSVLNNQSRNITTIEDPIEYYIDGINQTQINDSIHMTFAKGLRAILRQDPDIVMVGEIRDKETAQIAVQASLTGHLVFSTLHTNSAKDAIIRLKDMGVDPFLLASSLSGVLAQRLIRVLCSECKQAHTTNEKEQEKLGLGKPSVIYSASSCEHCHHSGFSGRSGLYELLVVDTELRAMIYSGADENQINDHLQGKMLTLKDQVIELVIQGQCSLDEAIRVVSL</sequence>
<dbReference type="PANTHER" id="PTHR30258:SF27">
    <property type="entry name" value="BACTERIOPHAGE ADSORPTION PROTEIN B-RELATED"/>
    <property type="match status" value="1"/>
</dbReference>
<dbReference type="CDD" id="cd01129">
    <property type="entry name" value="PulE-GspE-like"/>
    <property type="match status" value="1"/>
</dbReference>
<protein>
    <recommendedName>
        <fullName evidence="4">General secretion pathway protein E</fullName>
    </recommendedName>
</protein>
<dbReference type="Gene3D" id="3.40.50.300">
    <property type="entry name" value="P-loop containing nucleotide triphosphate hydrolases"/>
    <property type="match status" value="1"/>
</dbReference>
<dbReference type="Proteomes" id="UP000198988">
    <property type="component" value="Unassembled WGS sequence"/>
</dbReference>
<proteinExistence type="inferred from homology"/>
<dbReference type="PANTHER" id="PTHR30258">
    <property type="entry name" value="TYPE II SECRETION SYSTEM PROTEIN GSPE-RELATED"/>
    <property type="match status" value="1"/>
</dbReference>
<dbReference type="Gene3D" id="3.30.450.90">
    <property type="match status" value="1"/>
</dbReference>
<reference evidence="8 9" key="2">
    <citation type="submission" date="2016-06" db="EMBL/GenBank/DDBJ databases">
        <authorList>
            <person name="Petersen J."/>
            <person name="Sayavedra L."/>
        </authorList>
    </citation>
    <scope>NUCLEOTIDE SEQUENCE [LARGE SCALE GENOMIC DNA]</scope>
    <source>
        <strain evidence="9">BazSymA</strain>
        <strain evidence="8">BazSymB</strain>
    </source>
</reference>
<evidence type="ECO:0000256" key="4">
    <source>
        <dbReference type="ARBA" id="ARBA00047206"/>
    </source>
</evidence>
<dbReference type="InterPro" id="IPR001482">
    <property type="entry name" value="T2SS/T4SS_dom"/>
</dbReference>
<dbReference type="InterPro" id="IPR037257">
    <property type="entry name" value="T2SS_E_N_sf"/>
</dbReference>
<reference evidence="7" key="1">
    <citation type="submission" date="2016-06" db="EMBL/GenBank/DDBJ databases">
        <authorList>
            <person name="Olsen C.W."/>
            <person name="Carey S."/>
            <person name="Hinshaw L."/>
            <person name="Karasin A.I."/>
        </authorList>
    </citation>
    <scope>NUCLEOTIDE SEQUENCE [LARGE SCALE GENOMIC DNA]</scope>
    <source>
        <strain evidence="7">BazSymA</strain>
        <strain evidence="6">BazSymB</strain>
    </source>
</reference>
<gene>
    <name evidence="7" type="ORF">BAZSYMA_ACONTIG01053_2</name>
    <name evidence="6" type="ORF">BAZSYMB_SCAFFOLD00048_1</name>
</gene>
<dbReference type="AlphaFoldDB" id="A0A1H6MTJ0"/>
<evidence type="ECO:0000313" key="7">
    <source>
        <dbReference type="EMBL" id="SEI05284.1"/>
    </source>
</evidence>
<feature type="domain" description="Bacterial type II secretion system protein E" evidence="5">
    <location>
        <begin position="307"/>
        <end position="321"/>
    </location>
</feature>
<dbReference type="STRING" id="235205.BAZSYMB_SCAFFOLD00048_1"/>
<dbReference type="InterPro" id="IPR003593">
    <property type="entry name" value="AAA+_ATPase"/>
</dbReference>
<evidence type="ECO:0000256" key="1">
    <source>
        <dbReference type="ARBA" id="ARBA00006611"/>
    </source>
</evidence>
<evidence type="ECO:0000313" key="8">
    <source>
        <dbReference type="Proteomes" id="UP000198559"/>
    </source>
</evidence>
<comment type="similarity">
    <text evidence="1">Belongs to the GSP E family.</text>
</comment>
<dbReference type="InterPro" id="IPR027417">
    <property type="entry name" value="P-loop_NTPase"/>
</dbReference>
<evidence type="ECO:0000313" key="9">
    <source>
        <dbReference type="Proteomes" id="UP000198988"/>
    </source>
</evidence>
<evidence type="ECO:0000313" key="6">
    <source>
        <dbReference type="EMBL" id="SEH71227.1"/>
    </source>
</evidence>
<dbReference type="GO" id="GO:0016887">
    <property type="term" value="F:ATP hydrolysis activity"/>
    <property type="evidence" value="ECO:0007669"/>
    <property type="project" value="TreeGrafter"/>
</dbReference>
<dbReference type="SMART" id="SM00382">
    <property type="entry name" value="AAA"/>
    <property type="match status" value="1"/>
</dbReference>
<evidence type="ECO:0000259" key="5">
    <source>
        <dbReference type="PROSITE" id="PS00662"/>
    </source>
</evidence>
<dbReference type="GO" id="GO:0015627">
    <property type="term" value="C:type II protein secretion system complex"/>
    <property type="evidence" value="ECO:0007669"/>
    <property type="project" value="TreeGrafter"/>
</dbReference>
<keyword evidence="3" id="KW-0067">ATP-binding</keyword>
<name>A0A1H6MTJ0_9GAMM</name>
<dbReference type="PROSITE" id="PS00662">
    <property type="entry name" value="T2SP_E"/>
    <property type="match status" value="1"/>
</dbReference>
<dbReference type="GO" id="GO:0005886">
    <property type="term" value="C:plasma membrane"/>
    <property type="evidence" value="ECO:0007669"/>
    <property type="project" value="TreeGrafter"/>
</dbReference>
<dbReference type="GO" id="GO:0005524">
    <property type="term" value="F:ATP binding"/>
    <property type="evidence" value="ECO:0007669"/>
    <property type="project" value="UniProtKB-KW"/>
</dbReference>
<dbReference type="FunFam" id="3.40.50.300:FF:000398">
    <property type="entry name" value="Type IV pilus assembly ATPase PilB"/>
    <property type="match status" value="1"/>
</dbReference>
<dbReference type="EMBL" id="CDSC02000502">
    <property type="protein sequence ID" value="SEI05284.1"/>
    <property type="molecule type" value="Genomic_DNA"/>
</dbReference>
<accession>A0A1H6MTJ0</accession>
<dbReference type="FunFam" id="3.30.450.90:FF:000001">
    <property type="entry name" value="Type II secretion system ATPase GspE"/>
    <property type="match status" value="1"/>
</dbReference>
<dbReference type="Proteomes" id="UP000198559">
    <property type="component" value="Unassembled WGS sequence"/>
</dbReference>
<dbReference type="GO" id="GO:0015628">
    <property type="term" value="P:protein secretion by the type II secretion system"/>
    <property type="evidence" value="ECO:0007669"/>
    <property type="project" value="TreeGrafter"/>
</dbReference>
<dbReference type="EMBL" id="CVUD02000106">
    <property type="protein sequence ID" value="SEH71227.1"/>
    <property type="molecule type" value="Genomic_DNA"/>
</dbReference>
<organism evidence="7 9">
    <name type="scientific">Bathymodiolus azoricus thioautotrophic gill symbiont</name>
    <dbReference type="NCBI Taxonomy" id="235205"/>
    <lineage>
        <taxon>Bacteria</taxon>
        <taxon>Pseudomonadati</taxon>
        <taxon>Pseudomonadota</taxon>
        <taxon>Gammaproteobacteria</taxon>
        <taxon>sulfur-oxidizing symbionts</taxon>
    </lineage>
</organism>
<dbReference type="InterPro" id="IPR054757">
    <property type="entry name" value="GSPE_N1E"/>
</dbReference>
<dbReference type="Pfam" id="PF00437">
    <property type="entry name" value="T2SSE"/>
    <property type="match status" value="1"/>
</dbReference>
<dbReference type="Pfam" id="PF22341">
    <property type="entry name" value="GSPE_N1E"/>
    <property type="match status" value="1"/>
</dbReference>
<dbReference type="Gene3D" id="3.30.300.160">
    <property type="entry name" value="Type II secretion system, protein E, N-terminal domain"/>
    <property type="match status" value="1"/>
</dbReference>